<name>U2KYF9_9FIRM</name>
<dbReference type="STRING" id="411473.RUMCAL_00404"/>
<organism evidence="1 2">
    <name type="scientific">Ruminococcus callidus ATCC 27760</name>
    <dbReference type="NCBI Taxonomy" id="411473"/>
    <lineage>
        <taxon>Bacteria</taxon>
        <taxon>Bacillati</taxon>
        <taxon>Bacillota</taxon>
        <taxon>Clostridia</taxon>
        <taxon>Eubacteriales</taxon>
        <taxon>Oscillospiraceae</taxon>
        <taxon>Ruminococcus</taxon>
    </lineage>
</organism>
<dbReference type="RefSeq" id="WP_021682009.1">
    <property type="nucleotide sequence ID" value="NZ_KI260389.1"/>
</dbReference>
<gene>
    <name evidence="1" type="ORF">RUMCAL_00404</name>
</gene>
<dbReference type="EMBL" id="AWVF01000031">
    <property type="protein sequence ID" value="ERJ97332.1"/>
    <property type="molecule type" value="Genomic_DNA"/>
</dbReference>
<evidence type="ECO:0000313" key="2">
    <source>
        <dbReference type="Proteomes" id="UP000016662"/>
    </source>
</evidence>
<dbReference type="Proteomes" id="UP000016662">
    <property type="component" value="Unassembled WGS sequence"/>
</dbReference>
<keyword evidence="2" id="KW-1185">Reference proteome</keyword>
<dbReference type="HOGENOM" id="CLU_1685307_0_0_9"/>
<accession>U2KYF9</accession>
<protein>
    <submittedName>
        <fullName evidence="1">Uncharacterized protein</fullName>
    </submittedName>
</protein>
<evidence type="ECO:0000313" key="1">
    <source>
        <dbReference type="EMBL" id="ERJ97332.1"/>
    </source>
</evidence>
<dbReference type="AlphaFoldDB" id="U2KYF9"/>
<sequence>MRLFVTERADLLRDLERELSSRTDKIIDTIIQLYLFPENADAKKWKFEIARNLNSVSVIKKKLPTAKQLYKWTYYKKWDLVTDIAWMSVTIRDIEYKCHAKVTEPVETVCKDVDDICCKYFHWLTHELSTYGCVANAQIDEKLDELLRDKGRFNNM</sequence>
<reference evidence="1 2" key="1">
    <citation type="submission" date="2013-07" db="EMBL/GenBank/DDBJ databases">
        <authorList>
            <person name="Weinstock G."/>
            <person name="Sodergren E."/>
            <person name="Wylie T."/>
            <person name="Fulton L."/>
            <person name="Fulton R."/>
            <person name="Fronick C."/>
            <person name="O'Laughlin M."/>
            <person name="Godfrey J."/>
            <person name="Miner T."/>
            <person name="Herter B."/>
            <person name="Appelbaum E."/>
            <person name="Cordes M."/>
            <person name="Lek S."/>
            <person name="Wollam A."/>
            <person name="Pepin K.H."/>
            <person name="Palsikar V.B."/>
            <person name="Mitreva M."/>
            <person name="Wilson R.K."/>
        </authorList>
    </citation>
    <scope>NUCLEOTIDE SEQUENCE [LARGE SCALE GENOMIC DNA]</scope>
    <source>
        <strain evidence="1 2">ATCC 27760</strain>
    </source>
</reference>
<proteinExistence type="predicted"/>
<comment type="caution">
    <text evidence="1">The sequence shown here is derived from an EMBL/GenBank/DDBJ whole genome shotgun (WGS) entry which is preliminary data.</text>
</comment>